<dbReference type="NCBIfam" id="TIGR01843">
    <property type="entry name" value="type_I_hlyD"/>
    <property type="match status" value="1"/>
</dbReference>
<evidence type="ECO:0000256" key="8">
    <source>
        <dbReference type="ARBA" id="ARBA00023136"/>
    </source>
</evidence>
<evidence type="ECO:0000259" key="11">
    <source>
        <dbReference type="Pfam" id="PF25994"/>
    </source>
</evidence>
<feature type="domain" description="AprE-like long alpha-helical hairpin" evidence="11">
    <location>
        <begin position="111"/>
        <end position="289"/>
    </location>
</feature>
<keyword evidence="10" id="KW-0175">Coiled coil</keyword>
<evidence type="ECO:0000313" key="14">
    <source>
        <dbReference type="Proteomes" id="UP001265550"/>
    </source>
</evidence>
<evidence type="ECO:0000256" key="5">
    <source>
        <dbReference type="ARBA" id="ARBA00022519"/>
    </source>
</evidence>
<dbReference type="Gene3D" id="1.10.287.470">
    <property type="entry name" value="Helix hairpin bin"/>
    <property type="match status" value="1"/>
</dbReference>
<feature type="transmembrane region" description="Helical" evidence="9">
    <location>
        <begin position="36"/>
        <end position="55"/>
    </location>
</feature>
<keyword evidence="6 9" id="KW-0812">Transmembrane</keyword>
<dbReference type="Gene3D" id="2.40.50.100">
    <property type="match status" value="1"/>
</dbReference>
<dbReference type="PRINTS" id="PR01490">
    <property type="entry name" value="RTXTOXIND"/>
</dbReference>
<dbReference type="InterPro" id="IPR058781">
    <property type="entry name" value="HH_AprE-like"/>
</dbReference>
<dbReference type="InterPro" id="IPR050739">
    <property type="entry name" value="MFP"/>
</dbReference>
<evidence type="ECO:0000256" key="3">
    <source>
        <dbReference type="ARBA" id="ARBA00022448"/>
    </source>
</evidence>
<comment type="caution">
    <text evidence="13">The sequence shown here is derived from an EMBL/GenBank/DDBJ whole genome shotgun (WGS) entry which is preliminary data.</text>
</comment>
<evidence type="ECO:0000256" key="10">
    <source>
        <dbReference type="SAM" id="Coils"/>
    </source>
</evidence>
<name>A0ABU1VIS9_9BURK</name>
<keyword evidence="4 9" id="KW-1003">Cell membrane</keyword>
<accession>A0ABU1VIS9</accession>
<dbReference type="RefSeq" id="WP_310309671.1">
    <property type="nucleotide sequence ID" value="NZ_JAVDWE010000021.1"/>
</dbReference>
<sequence length="447" mass="48564">MSAGGTLTQPMQAPGHAFSPDALTLQRPMPWAVARMISLGICAMASCVLVFAWLAPVDIVVSSQGRVIPSGRSKVVQPLESGVVRAIAVRDGQAVKAGDLLVELDPTSAHADQSRVQRDFWDASADATRLQAEMSGDVLAAWPADMPGDVARQQEALLASKRAEQAQRIATLDADVARREADRDAIAASIDQLRQSLPLLRQKHAMREELATTGHLPRTGAIESRLELMAMEKELAVQQNRLREAAAGREAALQQRAQVRAEFRARAGAELSEAIRKREAARQELVKATLRGELQTLRSPIDGVVQQLAVTTVGGVVTPAQPLMTIVPAGSGLEVEAQVLNKDIGHIRPGQRVINKVETYDYTRYGYIEGRVSWVGTDAVNDPKLGPVYPVRVELDGTSTPNAVNGRHGTVGAGMNVTADIRTGERRMLEYFLAPMFRYKQEAIRER</sequence>
<proteinExistence type="inferred from homology"/>
<evidence type="ECO:0000256" key="7">
    <source>
        <dbReference type="ARBA" id="ARBA00022989"/>
    </source>
</evidence>
<dbReference type="InterPro" id="IPR058982">
    <property type="entry name" value="Beta-barrel_AprE"/>
</dbReference>
<evidence type="ECO:0000259" key="12">
    <source>
        <dbReference type="Pfam" id="PF26002"/>
    </source>
</evidence>
<evidence type="ECO:0000256" key="4">
    <source>
        <dbReference type="ARBA" id="ARBA00022475"/>
    </source>
</evidence>
<dbReference type="PANTHER" id="PTHR30386:SF27">
    <property type="entry name" value="MEMBRANE FUSION PROTEIN (MFP) FAMILY PROTEIN"/>
    <property type="match status" value="1"/>
</dbReference>
<evidence type="ECO:0000256" key="6">
    <source>
        <dbReference type="ARBA" id="ARBA00022692"/>
    </source>
</evidence>
<comment type="similarity">
    <text evidence="2 9">Belongs to the membrane fusion protein (MFP) (TC 8.A.1) family.</text>
</comment>
<dbReference type="EMBL" id="JAVDWE010000021">
    <property type="protein sequence ID" value="MDR7097220.1"/>
    <property type="molecule type" value="Genomic_DNA"/>
</dbReference>
<dbReference type="Gene3D" id="2.40.30.170">
    <property type="match status" value="1"/>
</dbReference>
<protein>
    <recommendedName>
        <fullName evidence="9">Membrane fusion protein (MFP) family protein</fullName>
    </recommendedName>
</protein>
<keyword evidence="14" id="KW-1185">Reference proteome</keyword>
<keyword evidence="5 9" id="KW-0997">Cell inner membrane</keyword>
<gene>
    <name evidence="13" type="ORF">J2X09_004994</name>
</gene>
<evidence type="ECO:0000313" key="13">
    <source>
        <dbReference type="EMBL" id="MDR7097220.1"/>
    </source>
</evidence>
<comment type="subcellular location">
    <subcellularLocation>
        <location evidence="1 9">Cell inner membrane</location>
        <topology evidence="1 9">Single-pass membrane protein</topology>
    </subcellularLocation>
</comment>
<reference evidence="13 14" key="1">
    <citation type="submission" date="2023-07" db="EMBL/GenBank/DDBJ databases">
        <title>Sorghum-associated microbial communities from plants grown in Nebraska, USA.</title>
        <authorList>
            <person name="Schachtman D."/>
        </authorList>
    </citation>
    <scope>NUCLEOTIDE SEQUENCE [LARGE SCALE GENOMIC DNA]</scope>
    <source>
        <strain evidence="13 14">BE240</strain>
    </source>
</reference>
<feature type="domain" description="AprE-like beta-barrel" evidence="12">
    <location>
        <begin position="333"/>
        <end position="424"/>
    </location>
</feature>
<keyword evidence="7 9" id="KW-1133">Transmembrane helix</keyword>
<evidence type="ECO:0000256" key="9">
    <source>
        <dbReference type="RuleBase" id="RU365093"/>
    </source>
</evidence>
<evidence type="ECO:0000256" key="2">
    <source>
        <dbReference type="ARBA" id="ARBA00009477"/>
    </source>
</evidence>
<dbReference type="Proteomes" id="UP001265550">
    <property type="component" value="Unassembled WGS sequence"/>
</dbReference>
<feature type="coiled-coil region" evidence="10">
    <location>
        <begin position="264"/>
        <end position="291"/>
    </location>
</feature>
<dbReference type="Pfam" id="PF25994">
    <property type="entry name" value="HH_AprE"/>
    <property type="match status" value="1"/>
</dbReference>
<organism evidence="13 14">
    <name type="scientific">Hydrogenophaga laconesensis</name>
    <dbReference type="NCBI Taxonomy" id="1805971"/>
    <lineage>
        <taxon>Bacteria</taxon>
        <taxon>Pseudomonadati</taxon>
        <taxon>Pseudomonadota</taxon>
        <taxon>Betaproteobacteria</taxon>
        <taxon>Burkholderiales</taxon>
        <taxon>Comamonadaceae</taxon>
        <taxon>Hydrogenophaga</taxon>
    </lineage>
</organism>
<dbReference type="Pfam" id="PF26002">
    <property type="entry name" value="Beta-barrel_AprE"/>
    <property type="match status" value="1"/>
</dbReference>
<dbReference type="PANTHER" id="PTHR30386">
    <property type="entry name" value="MEMBRANE FUSION SUBUNIT OF EMRAB-TOLC MULTIDRUG EFFLUX PUMP"/>
    <property type="match status" value="1"/>
</dbReference>
<keyword evidence="8 9" id="KW-0472">Membrane</keyword>
<dbReference type="InterPro" id="IPR010129">
    <property type="entry name" value="T1SS_HlyD"/>
</dbReference>
<evidence type="ECO:0000256" key="1">
    <source>
        <dbReference type="ARBA" id="ARBA00004377"/>
    </source>
</evidence>
<keyword evidence="3 9" id="KW-0813">Transport</keyword>
<dbReference type="SUPFAM" id="SSF111369">
    <property type="entry name" value="HlyD-like secretion proteins"/>
    <property type="match status" value="1"/>
</dbReference>